<feature type="compositionally biased region" description="Low complexity" evidence="1">
    <location>
        <begin position="184"/>
        <end position="204"/>
    </location>
</feature>
<feature type="compositionally biased region" description="Low complexity" evidence="1">
    <location>
        <begin position="268"/>
        <end position="281"/>
    </location>
</feature>
<dbReference type="EMBL" id="JAPMOS010000064">
    <property type="protein sequence ID" value="KAJ4456646.1"/>
    <property type="molecule type" value="Genomic_DNA"/>
</dbReference>
<reference evidence="2" key="1">
    <citation type="journal article" date="2022" name="bioRxiv">
        <title>Genomics of Preaxostyla Flagellates Illuminates Evolutionary Transitions and the Path Towards Mitochondrial Loss.</title>
        <authorList>
            <person name="Novak L.V.F."/>
            <person name="Treitli S.C."/>
            <person name="Pyrih J."/>
            <person name="Halakuc P."/>
            <person name="Pipaliya S.V."/>
            <person name="Vacek V."/>
            <person name="Brzon O."/>
            <person name="Soukal P."/>
            <person name="Eme L."/>
            <person name="Dacks J.B."/>
            <person name="Karnkowska A."/>
            <person name="Elias M."/>
            <person name="Hampl V."/>
        </authorList>
    </citation>
    <scope>NUCLEOTIDE SEQUENCE</scope>
    <source>
        <strain evidence="2">RCP-MX</strain>
    </source>
</reference>
<accession>A0ABQ8UFK5</accession>
<organism evidence="2 3">
    <name type="scientific">Paratrimastix pyriformis</name>
    <dbReference type="NCBI Taxonomy" id="342808"/>
    <lineage>
        <taxon>Eukaryota</taxon>
        <taxon>Metamonada</taxon>
        <taxon>Preaxostyla</taxon>
        <taxon>Paratrimastigidae</taxon>
        <taxon>Paratrimastix</taxon>
    </lineage>
</organism>
<feature type="compositionally biased region" description="Basic residues" evidence="1">
    <location>
        <begin position="220"/>
        <end position="231"/>
    </location>
</feature>
<evidence type="ECO:0000313" key="2">
    <source>
        <dbReference type="EMBL" id="KAJ4456646.1"/>
    </source>
</evidence>
<evidence type="ECO:0000256" key="1">
    <source>
        <dbReference type="SAM" id="MobiDB-lite"/>
    </source>
</evidence>
<gene>
    <name evidence="2" type="ORF">PAPYR_8037</name>
</gene>
<proteinExistence type="predicted"/>
<comment type="caution">
    <text evidence="2">The sequence shown here is derived from an EMBL/GenBank/DDBJ whole genome shotgun (WGS) entry which is preliminary data.</text>
</comment>
<feature type="compositionally biased region" description="Basic residues" evidence="1">
    <location>
        <begin position="256"/>
        <end position="267"/>
    </location>
</feature>
<feature type="region of interest" description="Disordered" evidence="1">
    <location>
        <begin position="184"/>
        <end position="287"/>
    </location>
</feature>
<sequence length="287" mass="31424">MASKPSLQEGAKHFGTCGHFNEDPTFACVETPLETHHTLSAQAQSRLQRIRAAGANSQLPVLNPMPEFLRWFEEQRDMERLKKQFGLEGRADADVVLQRILQNQRFVKDRENQTRLTALEKLHAAFPYFSEAEIWCALKQSSNSYSGAVNILLKLDDLLQIRRFVAQAAQAYAASLAPAQVFTPPASAATPGSPRSAAGGPMSPRRVLDDDEDEEVAKKPPVKRASTRSKKAKDSYTPSDEAPSSDAGSDFDEAPRRKRKPANKKKTAATSAGDDATATVTETESPA</sequence>
<dbReference type="Proteomes" id="UP001141327">
    <property type="component" value="Unassembled WGS sequence"/>
</dbReference>
<protein>
    <submittedName>
        <fullName evidence="2">Uncharacterized protein</fullName>
    </submittedName>
</protein>
<keyword evidence="3" id="KW-1185">Reference proteome</keyword>
<evidence type="ECO:0000313" key="3">
    <source>
        <dbReference type="Proteomes" id="UP001141327"/>
    </source>
</evidence>
<name>A0ABQ8UFK5_9EUKA</name>